<dbReference type="KEGG" id="fam:OYT1_ch0888"/>
<reference evidence="3 4" key="1">
    <citation type="submission" date="2018-06" db="EMBL/GenBank/DDBJ databases">
        <title>OYT1 Genome Sequencing.</title>
        <authorList>
            <person name="Kato S."/>
            <person name="Itoh T."/>
            <person name="Ohkuma M."/>
        </authorList>
    </citation>
    <scope>NUCLEOTIDE SEQUENCE [LARGE SCALE GENOMIC DNA]</scope>
    <source>
        <strain evidence="3 4">OYT1</strain>
    </source>
</reference>
<feature type="transmembrane region" description="Helical" evidence="2">
    <location>
        <begin position="196"/>
        <end position="214"/>
    </location>
</feature>
<keyword evidence="4" id="KW-1185">Reference proteome</keyword>
<gene>
    <name evidence="3" type="ORF">OYT1_ch0888</name>
</gene>
<keyword evidence="2" id="KW-0812">Transmembrane</keyword>
<dbReference type="AlphaFoldDB" id="A0A2Z6GA84"/>
<keyword evidence="2" id="KW-1133">Transmembrane helix</keyword>
<name>A0A2Z6GA84_9PROT</name>
<accession>A0A2Z6GA84</accession>
<dbReference type="STRING" id="1188319.OYT1_01757"/>
<evidence type="ECO:0000256" key="2">
    <source>
        <dbReference type="SAM" id="Phobius"/>
    </source>
</evidence>
<protein>
    <submittedName>
        <fullName evidence="3">Uncharacterized protein</fullName>
    </submittedName>
</protein>
<organism evidence="3 4">
    <name type="scientific">Ferriphaselus amnicola</name>
    <dbReference type="NCBI Taxonomy" id="1188319"/>
    <lineage>
        <taxon>Bacteria</taxon>
        <taxon>Pseudomonadati</taxon>
        <taxon>Pseudomonadota</taxon>
        <taxon>Betaproteobacteria</taxon>
        <taxon>Nitrosomonadales</taxon>
        <taxon>Gallionellaceae</taxon>
        <taxon>Ferriphaselus</taxon>
    </lineage>
</organism>
<evidence type="ECO:0000256" key="1">
    <source>
        <dbReference type="SAM" id="MobiDB-lite"/>
    </source>
</evidence>
<evidence type="ECO:0000313" key="3">
    <source>
        <dbReference type="EMBL" id="BBE50451.1"/>
    </source>
</evidence>
<keyword evidence="2" id="KW-0472">Membrane</keyword>
<evidence type="ECO:0000313" key="4">
    <source>
        <dbReference type="Proteomes" id="UP000033070"/>
    </source>
</evidence>
<proteinExistence type="predicted"/>
<feature type="transmembrane region" description="Helical" evidence="2">
    <location>
        <begin position="220"/>
        <end position="237"/>
    </location>
</feature>
<dbReference type="EMBL" id="AP018738">
    <property type="protein sequence ID" value="BBE50451.1"/>
    <property type="molecule type" value="Genomic_DNA"/>
</dbReference>
<sequence length="335" mass="36934">MAVKACDMSNDKERSQAPLTATEQAEVDQRVSQILIDYPAEPDWLLVDDAVLIELVFCADCEPYFADVALAELSRRENSAVGDLCIFLLKEQGAHSGLKAQAISLLPDTHLALGMDELLDLIRWCDAEMLESVVSAVHEKLQNDLPSQVRSHPLVGIINSLSSRREAIYFAGSLSKDEFMRANKLAAPTRISWSKFMLGLGGWAIACAVLAGLGRLETPAILMCLLGLALVWMGWRLESEQALLWERNPNCRGHVFGVIGEAGIDAYGEDFWRFTAWPKLSHWATSGDELLVVVSLIEARAFPASFFASSADYERARARCADNLKSLSESLSTRT</sequence>
<dbReference type="Proteomes" id="UP000033070">
    <property type="component" value="Chromosome"/>
</dbReference>
<feature type="region of interest" description="Disordered" evidence="1">
    <location>
        <begin position="1"/>
        <end position="23"/>
    </location>
</feature>